<evidence type="ECO:0000313" key="2">
    <source>
        <dbReference type="Proteomes" id="UP000808337"/>
    </source>
</evidence>
<dbReference type="AlphaFoldDB" id="A0A9D7SRR4"/>
<dbReference type="EMBL" id="JADKGY010000001">
    <property type="protein sequence ID" value="MBK9980813.1"/>
    <property type="molecule type" value="Genomic_DNA"/>
</dbReference>
<name>A0A9D7SRR4_9BACT</name>
<dbReference type="Pfam" id="PF09907">
    <property type="entry name" value="HigB_toxin"/>
    <property type="match status" value="1"/>
</dbReference>
<protein>
    <submittedName>
        <fullName evidence="1">Type II toxin-antitoxin system HigB family toxin</fullName>
    </submittedName>
</protein>
<sequence>MTKRSLSTWYTILKSQSWSKPLDAVKTFGSRNVDVLKNNRLCIDVKGNDLRIILSLNYAKILHSLNGSAGTKITNG</sequence>
<reference evidence="1 2" key="1">
    <citation type="submission" date="2020-10" db="EMBL/GenBank/DDBJ databases">
        <title>Connecting structure to function with the recovery of over 1000 high-quality activated sludge metagenome-assembled genomes encoding full-length rRNA genes using long-read sequencing.</title>
        <authorList>
            <person name="Singleton C.M."/>
            <person name="Petriglieri F."/>
            <person name="Kristensen J.M."/>
            <person name="Kirkegaard R.H."/>
            <person name="Michaelsen T.Y."/>
            <person name="Andersen M.H."/>
            <person name="Karst S.M."/>
            <person name="Dueholm M.S."/>
            <person name="Nielsen P.H."/>
            <person name="Albertsen M."/>
        </authorList>
    </citation>
    <scope>NUCLEOTIDE SEQUENCE [LARGE SCALE GENOMIC DNA]</scope>
    <source>
        <strain evidence="1">Ribe_18-Q3-R11-54_MAXAC.273</strain>
    </source>
</reference>
<evidence type="ECO:0000313" key="1">
    <source>
        <dbReference type="EMBL" id="MBK9980813.1"/>
    </source>
</evidence>
<comment type="caution">
    <text evidence="1">The sequence shown here is derived from an EMBL/GenBank/DDBJ whole genome shotgun (WGS) entry which is preliminary data.</text>
</comment>
<dbReference type="InterPro" id="IPR018669">
    <property type="entry name" value="Toxin_HigB"/>
</dbReference>
<dbReference type="Proteomes" id="UP000808337">
    <property type="component" value="Unassembled WGS sequence"/>
</dbReference>
<dbReference type="GO" id="GO:0004519">
    <property type="term" value="F:endonuclease activity"/>
    <property type="evidence" value="ECO:0007669"/>
    <property type="project" value="InterPro"/>
</dbReference>
<proteinExistence type="predicted"/>
<gene>
    <name evidence="1" type="ORF">IPP15_00055</name>
</gene>
<dbReference type="GO" id="GO:0110001">
    <property type="term" value="C:toxin-antitoxin complex"/>
    <property type="evidence" value="ECO:0007669"/>
    <property type="project" value="InterPro"/>
</dbReference>
<organism evidence="1 2">
    <name type="scientific">Candidatus Opimibacter skivensis</name>
    <dbReference type="NCBI Taxonomy" id="2982028"/>
    <lineage>
        <taxon>Bacteria</taxon>
        <taxon>Pseudomonadati</taxon>
        <taxon>Bacteroidota</taxon>
        <taxon>Saprospiria</taxon>
        <taxon>Saprospirales</taxon>
        <taxon>Saprospiraceae</taxon>
        <taxon>Candidatus Opimibacter</taxon>
    </lineage>
</organism>
<accession>A0A9D7SRR4</accession>
<dbReference type="GO" id="GO:0003723">
    <property type="term" value="F:RNA binding"/>
    <property type="evidence" value="ECO:0007669"/>
    <property type="project" value="InterPro"/>
</dbReference>